<feature type="coiled-coil region" evidence="1">
    <location>
        <begin position="391"/>
        <end position="443"/>
    </location>
</feature>
<feature type="compositionally biased region" description="Low complexity" evidence="2">
    <location>
        <begin position="33"/>
        <end position="45"/>
    </location>
</feature>
<evidence type="ECO:0000256" key="3">
    <source>
        <dbReference type="SAM" id="SignalP"/>
    </source>
</evidence>
<gene>
    <name evidence="4" type="ORF">NCTC13028_01010</name>
</gene>
<accession>A0A2X2VY73</accession>
<feature type="region of interest" description="Disordered" evidence="2">
    <location>
        <begin position="31"/>
        <end position="53"/>
    </location>
</feature>
<keyword evidence="3" id="KW-0732">Signal</keyword>
<evidence type="ECO:0000256" key="1">
    <source>
        <dbReference type="SAM" id="Coils"/>
    </source>
</evidence>
<dbReference type="RefSeq" id="WP_111921350.1">
    <property type="nucleotide sequence ID" value="NZ_JAWEDD010000022.1"/>
</dbReference>
<dbReference type="SUPFAM" id="SSF56954">
    <property type="entry name" value="Outer membrane efflux proteins (OEP)"/>
    <property type="match status" value="1"/>
</dbReference>
<dbReference type="Proteomes" id="UP000250223">
    <property type="component" value="Unassembled WGS sequence"/>
</dbReference>
<protein>
    <submittedName>
        <fullName evidence="4">Putative multidrug efflux pump, outer membrane protein</fullName>
    </submittedName>
</protein>
<organism evidence="4 5">
    <name type="scientific">Clostridium cochlearium</name>
    <dbReference type="NCBI Taxonomy" id="1494"/>
    <lineage>
        <taxon>Bacteria</taxon>
        <taxon>Bacillati</taxon>
        <taxon>Bacillota</taxon>
        <taxon>Clostridia</taxon>
        <taxon>Eubacteriales</taxon>
        <taxon>Clostridiaceae</taxon>
        <taxon>Clostridium</taxon>
    </lineage>
</organism>
<evidence type="ECO:0000313" key="4">
    <source>
        <dbReference type="EMBL" id="SQB34116.1"/>
    </source>
</evidence>
<reference evidence="4 5" key="1">
    <citation type="submission" date="2018-06" db="EMBL/GenBank/DDBJ databases">
        <authorList>
            <consortium name="Pathogen Informatics"/>
            <person name="Doyle S."/>
        </authorList>
    </citation>
    <scope>NUCLEOTIDE SEQUENCE [LARGE SCALE GENOMIC DNA]</scope>
    <source>
        <strain evidence="4 5">NCTC13028</strain>
    </source>
</reference>
<keyword evidence="1" id="KW-0175">Coiled coil</keyword>
<dbReference type="AlphaFoldDB" id="A0A2X2VY73"/>
<sequence>MKKNVNKLIAIGIGLSIMSSNIASVSAAEHNKNSVSSSVQSTSNKVSDKKTLENNKDNKIIMNENLWNKDDDLSIKQSTSEKPILYLQEAIDAAIENSEKLALKESEILLYRDKMRYQDRIDDFYDSIDQNVYDFPYDKLELQEDQTRQSREFLEDQIASDIRSKYNAIVLKEIDIDKSKRDLKVKSKDLETMKTKVEIGMATPNQLTDAQIQIKTLKDNIKAKEDSLKNSKDYFKVLTDLDLDQYRLDRDIDYEVFRIDGSVDEYMDERIQEYLKYNDEILDLTKEYIEQLEDDEIDELPDAPSTKLPDPKDYVIIDKVEPVIDPTTGKPMIDPNTGKPVVKPIPLTNVSGGTVVDGAYAAKLIEYQKEQLEYFMKLKTYEAYIDGKYQSKEAEVKLNEAKKNLKNGLKECYATLLDLENKIEMLKNQAKSTETKLEFAKTQVDIGLMTKNEYKDKVIQSEELDTAIRKLSNIYNTLKDSIQKPWLLNAEK</sequence>
<proteinExistence type="predicted"/>
<name>A0A2X2VY73_CLOCO</name>
<dbReference type="EMBL" id="UAWC01000006">
    <property type="protein sequence ID" value="SQB34116.1"/>
    <property type="molecule type" value="Genomic_DNA"/>
</dbReference>
<feature type="chain" id="PRO_5039134349" evidence="3">
    <location>
        <begin position="24"/>
        <end position="492"/>
    </location>
</feature>
<evidence type="ECO:0000256" key="2">
    <source>
        <dbReference type="SAM" id="MobiDB-lite"/>
    </source>
</evidence>
<dbReference type="Gene3D" id="1.20.1600.10">
    <property type="entry name" value="Outer membrane efflux proteins (OEP)"/>
    <property type="match status" value="1"/>
</dbReference>
<feature type="signal peptide" evidence="3">
    <location>
        <begin position="1"/>
        <end position="23"/>
    </location>
</feature>
<evidence type="ECO:0000313" key="5">
    <source>
        <dbReference type="Proteomes" id="UP000250223"/>
    </source>
</evidence>